<protein>
    <recommendedName>
        <fullName evidence="3">3-keto-disaccharide hydrolase domain-containing protein</fullName>
    </recommendedName>
</protein>
<dbReference type="Proteomes" id="UP000247099">
    <property type="component" value="Unassembled WGS sequence"/>
</dbReference>
<dbReference type="Gene3D" id="2.60.120.200">
    <property type="match status" value="1"/>
</dbReference>
<proteinExistence type="predicted"/>
<keyword evidence="2" id="KW-1185">Reference proteome</keyword>
<dbReference type="EMBL" id="QHJQ01000008">
    <property type="protein sequence ID" value="PXA03521.1"/>
    <property type="molecule type" value="Genomic_DNA"/>
</dbReference>
<reference evidence="1 2" key="1">
    <citation type="submission" date="2018-05" db="EMBL/GenBank/DDBJ databases">
        <title>Coraliomargarita sinensis sp. nov., isolated from a marine solar saltern.</title>
        <authorList>
            <person name="Zhou L.Y."/>
        </authorList>
    </citation>
    <scope>NUCLEOTIDE SEQUENCE [LARGE SCALE GENOMIC DNA]</scope>
    <source>
        <strain evidence="1 2">WN38</strain>
    </source>
</reference>
<accession>A0A317ZJJ4</accession>
<organism evidence="1 2">
    <name type="scientific">Coraliomargarita sinensis</name>
    <dbReference type="NCBI Taxonomy" id="2174842"/>
    <lineage>
        <taxon>Bacteria</taxon>
        <taxon>Pseudomonadati</taxon>
        <taxon>Verrucomicrobiota</taxon>
        <taxon>Opitutia</taxon>
        <taxon>Puniceicoccales</taxon>
        <taxon>Coraliomargaritaceae</taxon>
        <taxon>Coraliomargarita</taxon>
    </lineage>
</organism>
<evidence type="ECO:0000313" key="2">
    <source>
        <dbReference type="Proteomes" id="UP000247099"/>
    </source>
</evidence>
<evidence type="ECO:0008006" key="3">
    <source>
        <dbReference type="Google" id="ProtNLM"/>
    </source>
</evidence>
<dbReference type="PROSITE" id="PS51257">
    <property type="entry name" value="PROKAR_LIPOPROTEIN"/>
    <property type="match status" value="1"/>
</dbReference>
<sequence length="279" mass="32650">MYNLKATITMNHLVTTILLISPFLVSCTNLAPEAETKDPDLLFEDSMTKDWRDHWFLDGKEATLEHRDGGLYFAAGTVTKQDDPVAYHAHHAVLWTRQVFEGDIKISYELTRIDDSDYGTTLLYVQAQGIGEGRYQKDLTKWNDFREIPAMDKYFKYMDLISLSFRENLRCKRYPWMDSEGEWYEGRGLIKPMVDYTRMQTGETYRVEVEKRADSLKLRLEHKGSGKILLDHTWDLTQVAGTLEPQLIEKGRIGLRHMATRQFIYRDFKVKRLQSHATH</sequence>
<evidence type="ECO:0000313" key="1">
    <source>
        <dbReference type="EMBL" id="PXA03521.1"/>
    </source>
</evidence>
<dbReference type="AlphaFoldDB" id="A0A317ZJJ4"/>
<dbReference type="InParanoid" id="A0A317ZJJ4"/>
<gene>
    <name evidence="1" type="ORF">DDZ13_11090</name>
</gene>
<name>A0A317ZJJ4_9BACT</name>
<comment type="caution">
    <text evidence="1">The sequence shown here is derived from an EMBL/GenBank/DDBJ whole genome shotgun (WGS) entry which is preliminary data.</text>
</comment>